<keyword evidence="1" id="KW-0812">Transmembrane</keyword>
<keyword evidence="1" id="KW-0472">Membrane</keyword>
<reference evidence="2 3" key="2">
    <citation type="submission" date="2013-02" db="EMBL/GenBank/DDBJ databases">
        <title>The Genome Sequence of Plasmodium falciparum Vietnam Oak-Knoll (FVO).</title>
        <authorList>
            <consortium name="The Broad Institute Genome Sequencing Platform"/>
            <consortium name="The Broad Institute Genome Sequencing Center for Infectious Disease"/>
            <person name="Neafsey D."/>
            <person name="Cheeseman I."/>
            <person name="Volkman S."/>
            <person name="Adams J."/>
            <person name="Walker B."/>
            <person name="Young S.K."/>
            <person name="Zeng Q."/>
            <person name="Gargeya S."/>
            <person name="Fitzgerald M."/>
            <person name="Haas B."/>
            <person name="Abouelleil A."/>
            <person name="Alvarado L."/>
            <person name="Arachchi H.M."/>
            <person name="Berlin A.M."/>
            <person name="Chapman S.B."/>
            <person name="Dewar J."/>
            <person name="Goldberg J."/>
            <person name="Griggs A."/>
            <person name="Gujja S."/>
            <person name="Hansen M."/>
            <person name="Howarth C."/>
            <person name="Imamovic A."/>
            <person name="Larimer J."/>
            <person name="McCowan C."/>
            <person name="Murphy C."/>
            <person name="Neiman D."/>
            <person name="Pearson M."/>
            <person name="Priest M."/>
            <person name="Roberts A."/>
            <person name="Saif S."/>
            <person name="Shea T."/>
            <person name="Sisk P."/>
            <person name="Sykes S."/>
            <person name="Wortman J."/>
            <person name="Nusbaum C."/>
            <person name="Birren B."/>
        </authorList>
    </citation>
    <scope>NUCLEOTIDE SEQUENCE [LARGE SCALE GENOMIC DNA]</scope>
    <source>
        <strain evidence="3">Vietnam Oak-Knoll (FVO)</strain>
    </source>
</reference>
<evidence type="ECO:0000313" key="3">
    <source>
        <dbReference type="Proteomes" id="UP000030690"/>
    </source>
</evidence>
<dbReference type="Proteomes" id="UP000030690">
    <property type="component" value="Unassembled WGS sequence"/>
</dbReference>
<keyword evidence="1" id="KW-1133">Transmembrane helix</keyword>
<organism evidence="2 3">
    <name type="scientific">Plasmodium falciparum Vietnam Oak-Knoll</name>
    <name type="common">FVO</name>
    <dbReference type="NCBI Taxonomy" id="1036723"/>
    <lineage>
        <taxon>Eukaryota</taxon>
        <taxon>Sar</taxon>
        <taxon>Alveolata</taxon>
        <taxon>Apicomplexa</taxon>
        <taxon>Aconoidasida</taxon>
        <taxon>Haemosporida</taxon>
        <taxon>Plasmodiidae</taxon>
        <taxon>Plasmodium</taxon>
        <taxon>Plasmodium (Laverania)</taxon>
    </lineage>
</organism>
<accession>A0A024VBN3</accession>
<name>A0A024VBN3_PLAFA</name>
<evidence type="ECO:0000256" key="1">
    <source>
        <dbReference type="SAM" id="Phobius"/>
    </source>
</evidence>
<dbReference type="EMBL" id="KI925062">
    <property type="protein sequence ID" value="ETW19605.1"/>
    <property type="molecule type" value="Genomic_DNA"/>
</dbReference>
<reference evidence="2 3" key="1">
    <citation type="submission" date="2013-02" db="EMBL/GenBank/DDBJ databases">
        <title>The Genome Annotation of Plasmodium falciparum Vietnam Oak-Knoll (FVO).</title>
        <authorList>
            <consortium name="The Broad Institute Genome Sequencing Platform"/>
            <consortium name="The Broad Institute Genome Sequencing Center for Infectious Disease"/>
            <person name="Neafsey D."/>
            <person name="Hoffman S."/>
            <person name="Volkman S."/>
            <person name="Rosenthal P."/>
            <person name="Walker B."/>
            <person name="Young S.K."/>
            <person name="Zeng Q."/>
            <person name="Gargeya S."/>
            <person name="Fitzgerald M."/>
            <person name="Haas B."/>
            <person name="Abouelleil A."/>
            <person name="Allen A.W."/>
            <person name="Alvarado L."/>
            <person name="Arachchi H.M."/>
            <person name="Berlin A.M."/>
            <person name="Chapman S.B."/>
            <person name="Gainer-Dewar J."/>
            <person name="Goldberg J."/>
            <person name="Griggs A."/>
            <person name="Gujja S."/>
            <person name="Hansen M."/>
            <person name="Howarth C."/>
            <person name="Imamovic A."/>
            <person name="Ireland A."/>
            <person name="Larimer J."/>
            <person name="McCowan C."/>
            <person name="Murphy C."/>
            <person name="Pearson M."/>
            <person name="Poon T.W."/>
            <person name="Priest M."/>
            <person name="Roberts A."/>
            <person name="Saif S."/>
            <person name="Shea T."/>
            <person name="Sisk P."/>
            <person name="Sykes S."/>
            <person name="Wortman J."/>
            <person name="Nusbaum C."/>
            <person name="Birren B."/>
        </authorList>
    </citation>
    <scope>NUCLEOTIDE SEQUENCE [LARGE SCALE GENOMIC DNA]</scope>
    <source>
        <strain evidence="3">Vietnam Oak-Knoll (FVO)</strain>
    </source>
</reference>
<protein>
    <submittedName>
        <fullName evidence="2">Uncharacterized protein</fullName>
    </submittedName>
</protein>
<feature type="transmembrane region" description="Helical" evidence="1">
    <location>
        <begin position="20"/>
        <end position="39"/>
    </location>
</feature>
<proteinExistence type="predicted"/>
<gene>
    <name evidence="2" type="ORF">PFFVO_01530</name>
</gene>
<dbReference type="AlphaFoldDB" id="A0A024VBN3"/>
<evidence type="ECO:0000313" key="2">
    <source>
        <dbReference type="EMBL" id="ETW19605.1"/>
    </source>
</evidence>
<sequence>MPHMRLIFKIIIITINDLNLIKYAFYNDIYVFNFIYLFFWNNNKYTYILNFIMKKHILYVQNKKEKKNNNNNKKKEEKNIF</sequence>